<name>A0A1D2N6S7_ORCCI</name>
<dbReference type="Pfam" id="PF13450">
    <property type="entry name" value="NAD_binding_8"/>
    <property type="match status" value="1"/>
</dbReference>
<keyword evidence="2" id="KW-0472">Membrane</keyword>
<evidence type="ECO:0000313" key="3">
    <source>
        <dbReference type="EMBL" id="ODN00973.1"/>
    </source>
</evidence>
<protein>
    <submittedName>
        <fullName evidence="3">Protein HOTHEAD</fullName>
    </submittedName>
</protein>
<evidence type="ECO:0000313" key="4">
    <source>
        <dbReference type="Proteomes" id="UP000094527"/>
    </source>
</evidence>
<comment type="similarity">
    <text evidence="1">Belongs to the GMC oxidoreductase family.</text>
</comment>
<proteinExistence type="inferred from homology"/>
<sequence>MNAVTFTRGGLGTTQSALRYGSIIYTIVSLMSPGFHFFTEMDRNMDLMNMPSQNNDDTFDFIIVGAGSAGSSLASRLSERFSVLVLEAGAAPSPIHSVPTYAFGNFNF</sequence>
<dbReference type="AlphaFoldDB" id="A0A1D2N6S7"/>
<evidence type="ECO:0000256" key="2">
    <source>
        <dbReference type="SAM" id="Phobius"/>
    </source>
</evidence>
<dbReference type="Gene3D" id="3.50.50.60">
    <property type="entry name" value="FAD/NAD(P)-binding domain"/>
    <property type="match status" value="1"/>
</dbReference>
<dbReference type="InterPro" id="IPR012132">
    <property type="entry name" value="GMC_OxRdtase"/>
</dbReference>
<organism evidence="3 4">
    <name type="scientific">Orchesella cincta</name>
    <name type="common">Springtail</name>
    <name type="synonym">Podura cincta</name>
    <dbReference type="NCBI Taxonomy" id="48709"/>
    <lineage>
        <taxon>Eukaryota</taxon>
        <taxon>Metazoa</taxon>
        <taxon>Ecdysozoa</taxon>
        <taxon>Arthropoda</taxon>
        <taxon>Hexapoda</taxon>
        <taxon>Collembola</taxon>
        <taxon>Entomobryomorpha</taxon>
        <taxon>Entomobryoidea</taxon>
        <taxon>Orchesellidae</taxon>
        <taxon>Orchesellinae</taxon>
        <taxon>Orchesella</taxon>
    </lineage>
</organism>
<evidence type="ECO:0000256" key="1">
    <source>
        <dbReference type="ARBA" id="ARBA00010790"/>
    </source>
</evidence>
<dbReference type="PANTHER" id="PTHR11552:SF147">
    <property type="entry name" value="CHOLINE DEHYDROGENASE, MITOCHONDRIAL"/>
    <property type="match status" value="1"/>
</dbReference>
<keyword evidence="2" id="KW-0812">Transmembrane</keyword>
<dbReference type="STRING" id="48709.A0A1D2N6S7"/>
<accession>A0A1D2N6S7</accession>
<keyword evidence="4" id="KW-1185">Reference proteome</keyword>
<dbReference type="Proteomes" id="UP000094527">
    <property type="component" value="Unassembled WGS sequence"/>
</dbReference>
<dbReference type="GO" id="GO:0050660">
    <property type="term" value="F:flavin adenine dinucleotide binding"/>
    <property type="evidence" value="ECO:0007669"/>
    <property type="project" value="InterPro"/>
</dbReference>
<keyword evidence="2" id="KW-1133">Transmembrane helix</keyword>
<reference evidence="3 4" key="1">
    <citation type="journal article" date="2016" name="Genome Biol. Evol.">
        <title>Gene Family Evolution Reflects Adaptation to Soil Environmental Stressors in the Genome of the Collembolan Orchesella cincta.</title>
        <authorList>
            <person name="Faddeeva-Vakhrusheva A."/>
            <person name="Derks M.F."/>
            <person name="Anvar S.Y."/>
            <person name="Agamennone V."/>
            <person name="Suring W."/>
            <person name="Smit S."/>
            <person name="van Straalen N.M."/>
            <person name="Roelofs D."/>
        </authorList>
    </citation>
    <scope>NUCLEOTIDE SEQUENCE [LARGE SCALE GENOMIC DNA]</scope>
    <source>
        <tissue evidence="3">Mixed pool</tissue>
    </source>
</reference>
<dbReference type="EMBL" id="LJIJ01000179">
    <property type="protein sequence ID" value="ODN00973.1"/>
    <property type="molecule type" value="Genomic_DNA"/>
</dbReference>
<dbReference type="PANTHER" id="PTHR11552">
    <property type="entry name" value="GLUCOSE-METHANOL-CHOLINE GMC OXIDOREDUCTASE"/>
    <property type="match status" value="1"/>
</dbReference>
<feature type="transmembrane region" description="Helical" evidence="2">
    <location>
        <begin position="20"/>
        <end position="38"/>
    </location>
</feature>
<dbReference type="SUPFAM" id="SSF51905">
    <property type="entry name" value="FAD/NAD(P)-binding domain"/>
    <property type="match status" value="1"/>
</dbReference>
<comment type="caution">
    <text evidence="3">The sequence shown here is derived from an EMBL/GenBank/DDBJ whole genome shotgun (WGS) entry which is preliminary data.</text>
</comment>
<dbReference type="GO" id="GO:0016491">
    <property type="term" value="F:oxidoreductase activity"/>
    <property type="evidence" value="ECO:0007669"/>
    <property type="project" value="TreeGrafter"/>
</dbReference>
<dbReference type="OrthoDB" id="269227at2759"/>
<gene>
    <name evidence="3" type="ORF">Ocin01_05714</name>
</gene>
<dbReference type="InterPro" id="IPR036188">
    <property type="entry name" value="FAD/NAD-bd_sf"/>
</dbReference>